<evidence type="ECO:0000313" key="2">
    <source>
        <dbReference type="Proteomes" id="UP000029980"/>
    </source>
</evidence>
<name>A0A097QTM2_9EURY</name>
<gene>
    <name evidence="1" type="ORF">TEU_05540</name>
</gene>
<organism evidence="1 2">
    <name type="scientific">Thermococcus eurythermalis</name>
    <dbReference type="NCBI Taxonomy" id="1505907"/>
    <lineage>
        <taxon>Archaea</taxon>
        <taxon>Methanobacteriati</taxon>
        <taxon>Methanobacteriota</taxon>
        <taxon>Thermococci</taxon>
        <taxon>Thermococcales</taxon>
        <taxon>Thermococcaceae</taxon>
        <taxon>Thermococcus</taxon>
    </lineage>
</organism>
<accession>A0A097QTM2</accession>
<dbReference type="EMBL" id="CP008887">
    <property type="protein sequence ID" value="AIU69835.1"/>
    <property type="molecule type" value="Genomic_DNA"/>
</dbReference>
<reference evidence="1 2" key="1">
    <citation type="journal article" date="2015" name="Int. J. Syst. Evol. Microbiol.">
        <title>Thermococcus eurythermalis sp. nov., a conditional piezophilic hyperthermophilic archaeon with a wide temperature range isolated from an oil-immersed chimney in the Guaymas Basin.</title>
        <authorList>
            <person name="Zhao W."/>
            <person name="Zeng X."/>
            <person name="Xiao X."/>
        </authorList>
    </citation>
    <scope>NUCLEOTIDE SEQUENCE [LARGE SCALE GENOMIC DNA]</scope>
    <source>
        <strain evidence="1 2">A501</strain>
    </source>
</reference>
<dbReference type="KEGG" id="teu:TEU_05540"/>
<protein>
    <submittedName>
        <fullName evidence="1">Uncharacterized protein</fullName>
    </submittedName>
</protein>
<dbReference type="Proteomes" id="UP000029980">
    <property type="component" value="Chromosome"/>
</dbReference>
<dbReference type="AlphaFoldDB" id="A0A097QTM2"/>
<evidence type="ECO:0000313" key="1">
    <source>
        <dbReference type="EMBL" id="AIU69835.1"/>
    </source>
</evidence>
<dbReference type="HOGENOM" id="CLU_1131656_0_0_2"/>
<sequence>MSEYWQEYKSIEKYGKRPDILVFKREVYEDLKNELPEDLTVVPEDDIEDIVKKSLGGIEVEMSMWISSKMPDYGKPITKKNMTLPTIWIKVEDLPGLVQWKEHYNKPIYSVQVFLDQAFMVSFDWVLDTLNNYGVPILNDTKLRELFQREKGKRNGVLSQLWKNKGILLTVQKYGDRPADSSESLKAVLRVAYSSGVKFGVFTKKPQFKAGIIEQSNGQIIPFVKPVGGILKMTEEAEKVFLGCG</sequence>
<keyword evidence="2" id="KW-1185">Reference proteome</keyword>
<dbReference type="Pfam" id="PF09545">
    <property type="entry name" value="RE_AccI"/>
    <property type="match status" value="1"/>
</dbReference>
<dbReference type="InterPro" id="IPR019054">
    <property type="entry name" value="Restrct_endonuc_II_AccI"/>
</dbReference>
<proteinExistence type="predicted"/>